<keyword evidence="1" id="KW-0732">Signal</keyword>
<protein>
    <submittedName>
        <fullName evidence="2">Uncharacterized protein</fullName>
    </submittedName>
</protein>
<reference evidence="2" key="1">
    <citation type="submission" date="2021-02" db="EMBL/GenBank/DDBJ databases">
        <authorList>
            <person name="Dougan E. K."/>
            <person name="Rhodes N."/>
            <person name="Thang M."/>
            <person name="Chan C."/>
        </authorList>
    </citation>
    <scope>NUCLEOTIDE SEQUENCE</scope>
</reference>
<dbReference type="AlphaFoldDB" id="A0A813J2B8"/>
<dbReference type="EMBL" id="CAJNNW010023601">
    <property type="protein sequence ID" value="CAE8670901.1"/>
    <property type="molecule type" value="Genomic_DNA"/>
</dbReference>
<proteinExistence type="predicted"/>
<evidence type="ECO:0000313" key="3">
    <source>
        <dbReference type="Proteomes" id="UP000626109"/>
    </source>
</evidence>
<gene>
    <name evidence="2" type="ORF">PGLA2088_LOCUS17591</name>
</gene>
<evidence type="ECO:0000256" key="1">
    <source>
        <dbReference type="SAM" id="SignalP"/>
    </source>
</evidence>
<evidence type="ECO:0000313" key="2">
    <source>
        <dbReference type="EMBL" id="CAE8670901.1"/>
    </source>
</evidence>
<name>A0A813J2B8_POLGL</name>
<organism evidence="2 3">
    <name type="scientific">Polarella glacialis</name>
    <name type="common">Dinoflagellate</name>
    <dbReference type="NCBI Taxonomy" id="89957"/>
    <lineage>
        <taxon>Eukaryota</taxon>
        <taxon>Sar</taxon>
        <taxon>Alveolata</taxon>
        <taxon>Dinophyceae</taxon>
        <taxon>Suessiales</taxon>
        <taxon>Suessiaceae</taxon>
        <taxon>Polarella</taxon>
    </lineage>
</organism>
<feature type="signal peptide" evidence="1">
    <location>
        <begin position="1"/>
        <end position="18"/>
    </location>
</feature>
<sequence length="124" mass="13891">MFLSYLFICVCLYVVANCLFKLRTAKTKDYVPICLPSTTLWHVPSQRLVLGRELLRFQGLRYPEMFLDKCSEGLLGDLAVNAFAATCCLAAMLAILTSMEFETTSENEENDDISALLGMMSRSS</sequence>
<dbReference type="Proteomes" id="UP000626109">
    <property type="component" value="Unassembled WGS sequence"/>
</dbReference>
<feature type="chain" id="PRO_5032619979" evidence="1">
    <location>
        <begin position="19"/>
        <end position="124"/>
    </location>
</feature>
<accession>A0A813J2B8</accession>
<comment type="caution">
    <text evidence="2">The sequence shown here is derived from an EMBL/GenBank/DDBJ whole genome shotgun (WGS) entry which is preliminary data.</text>
</comment>